<dbReference type="PROSITE" id="PS01279">
    <property type="entry name" value="PCMT"/>
    <property type="match status" value="1"/>
</dbReference>
<dbReference type="PANTHER" id="PTHR11579">
    <property type="entry name" value="PROTEIN-L-ISOASPARTATE O-METHYLTRANSFERASE"/>
    <property type="match status" value="1"/>
</dbReference>
<evidence type="ECO:0000256" key="7">
    <source>
        <dbReference type="ARBA" id="ARBA00022691"/>
    </source>
</evidence>
<name>A0A6J7KB62_9ZZZZ</name>
<protein>
    <recommendedName>
        <fullName evidence="3">protein-L-isoaspartate(D-aspartate) O-methyltransferase</fullName>
        <ecNumber evidence="3">2.1.1.77</ecNumber>
    </recommendedName>
</protein>
<dbReference type="InterPro" id="IPR000682">
    <property type="entry name" value="PCMT"/>
</dbReference>
<sequence>MLRAIGDVPRRLFAPDGGDSLVDIDTPVPIPFGQTTSQPSTIALMVEALDLRPSSRVLEIGTGYGYEAAVLSRLAAEVWSVEWWPALAEVAAANLAGFGADHVHVVTGDGRLGLPEQAPYDAIVVAAQSADIPPALIAQLAVGGRLVMPLGPAGSEECVVLTTDANGGTYWLRTLGAVHFVPLLGG</sequence>
<keyword evidence="4" id="KW-0963">Cytoplasm</keyword>
<organism evidence="8">
    <name type="scientific">freshwater metagenome</name>
    <dbReference type="NCBI Taxonomy" id="449393"/>
    <lineage>
        <taxon>unclassified sequences</taxon>
        <taxon>metagenomes</taxon>
        <taxon>ecological metagenomes</taxon>
    </lineage>
</organism>
<comment type="similarity">
    <text evidence="2">Belongs to the methyltransferase superfamily. L-isoaspartyl/D-aspartyl protein methyltransferase family.</text>
</comment>
<dbReference type="AlphaFoldDB" id="A0A6J7KB62"/>
<dbReference type="CDD" id="cd02440">
    <property type="entry name" value="AdoMet_MTases"/>
    <property type="match status" value="1"/>
</dbReference>
<dbReference type="EC" id="2.1.1.77" evidence="3"/>
<accession>A0A6J7KB62</accession>
<evidence type="ECO:0000256" key="2">
    <source>
        <dbReference type="ARBA" id="ARBA00005369"/>
    </source>
</evidence>
<comment type="subcellular location">
    <subcellularLocation>
        <location evidence="1">Cytoplasm</location>
    </subcellularLocation>
</comment>
<dbReference type="InterPro" id="IPR029063">
    <property type="entry name" value="SAM-dependent_MTases_sf"/>
</dbReference>
<keyword evidence="7" id="KW-0949">S-adenosyl-L-methionine</keyword>
<evidence type="ECO:0000256" key="1">
    <source>
        <dbReference type="ARBA" id="ARBA00004496"/>
    </source>
</evidence>
<reference evidence="8" key="1">
    <citation type="submission" date="2020-05" db="EMBL/GenBank/DDBJ databases">
        <authorList>
            <person name="Chiriac C."/>
            <person name="Salcher M."/>
            <person name="Ghai R."/>
            <person name="Kavagutti S V."/>
        </authorList>
    </citation>
    <scope>NUCLEOTIDE SEQUENCE</scope>
</reference>
<proteinExistence type="inferred from homology"/>
<evidence type="ECO:0000313" key="8">
    <source>
        <dbReference type="EMBL" id="CAB4953240.1"/>
    </source>
</evidence>
<dbReference type="GO" id="GO:0004719">
    <property type="term" value="F:protein-L-isoaspartate (D-aspartate) O-methyltransferase activity"/>
    <property type="evidence" value="ECO:0007669"/>
    <property type="project" value="UniProtKB-EC"/>
</dbReference>
<keyword evidence="6" id="KW-0808">Transferase</keyword>
<evidence type="ECO:0000256" key="5">
    <source>
        <dbReference type="ARBA" id="ARBA00022603"/>
    </source>
</evidence>
<dbReference type="GO" id="GO:0005737">
    <property type="term" value="C:cytoplasm"/>
    <property type="evidence" value="ECO:0007669"/>
    <property type="project" value="UniProtKB-SubCell"/>
</dbReference>
<dbReference type="Pfam" id="PF01135">
    <property type="entry name" value="PCMT"/>
    <property type="match status" value="1"/>
</dbReference>
<evidence type="ECO:0000256" key="6">
    <source>
        <dbReference type="ARBA" id="ARBA00022679"/>
    </source>
</evidence>
<dbReference type="EMBL" id="CAFBND010000092">
    <property type="protein sequence ID" value="CAB4953240.1"/>
    <property type="molecule type" value="Genomic_DNA"/>
</dbReference>
<dbReference type="PANTHER" id="PTHR11579:SF0">
    <property type="entry name" value="PROTEIN-L-ISOASPARTATE(D-ASPARTATE) O-METHYLTRANSFERASE"/>
    <property type="match status" value="1"/>
</dbReference>
<keyword evidence="5" id="KW-0489">Methyltransferase</keyword>
<evidence type="ECO:0000256" key="3">
    <source>
        <dbReference type="ARBA" id="ARBA00011890"/>
    </source>
</evidence>
<evidence type="ECO:0000256" key="4">
    <source>
        <dbReference type="ARBA" id="ARBA00022490"/>
    </source>
</evidence>
<dbReference type="GO" id="GO:0032259">
    <property type="term" value="P:methylation"/>
    <property type="evidence" value="ECO:0007669"/>
    <property type="project" value="UniProtKB-KW"/>
</dbReference>
<dbReference type="SUPFAM" id="SSF53335">
    <property type="entry name" value="S-adenosyl-L-methionine-dependent methyltransferases"/>
    <property type="match status" value="1"/>
</dbReference>
<gene>
    <name evidence="8" type="ORF">UFOPK3752_01797</name>
</gene>
<dbReference type="Gene3D" id="3.40.50.150">
    <property type="entry name" value="Vaccinia Virus protein VP39"/>
    <property type="match status" value="1"/>
</dbReference>